<dbReference type="EMBL" id="RDQH01000339">
    <property type="protein sequence ID" value="RXH78163.1"/>
    <property type="molecule type" value="Genomic_DNA"/>
</dbReference>
<dbReference type="InterPro" id="IPR032675">
    <property type="entry name" value="LRR_dom_sf"/>
</dbReference>
<dbReference type="Proteomes" id="UP000290289">
    <property type="component" value="Chromosome 13"/>
</dbReference>
<dbReference type="GO" id="GO:0007165">
    <property type="term" value="P:signal transduction"/>
    <property type="evidence" value="ECO:0007669"/>
    <property type="project" value="InterPro"/>
</dbReference>
<dbReference type="PANTHER" id="PTHR11017:SF570">
    <property type="entry name" value="DISEASE RESISTANCE PROTEIN (TIR-NBS CLASS)-RELATED"/>
    <property type="match status" value="1"/>
</dbReference>
<dbReference type="InterPro" id="IPR044974">
    <property type="entry name" value="Disease_R_plants"/>
</dbReference>
<evidence type="ECO:0000259" key="2">
    <source>
        <dbReference type="PROSITE" id="PS50104"/>
    </source>
</evidence>
<dbReference type="SUPFAM" id="SSF52058">
    <property type="entry name" value="L domain-like"/>
    <property type="match status" value="1"/>
</dbReference>
<dbReference type="InterPro" id="IPR035897">
    <property type="entry name" value="Toll_tir_struct_dom_sf"/>
</dbReference>
<dbReference type="Pfam" id="PF01582">
    <property type="entry name" value="TIR"/>
    <property type="match status" value="1"/>
</dbReference>
<organism evidence="3 4">
    <name type="scientific">Malus domestica</name>
    <name type="common">Apple</name>
    <name type="synonym">Pyrus malus</name>
    <dbReference type="NCBI Taxonomy" id="3750"/>
    <lineage>
        <taxon>Eukaryota</taxon>
        <taxon>Viridiplantae</taxon>
        <taxon>Streptophyta</taxon>
        <taxon>Embryophyta</taxon>
        <taxon>Tracheophyta</taxon>
        <taxon>Spermatophyta</taxon>
        <taxon>Magnoliopsida</taxon>
        <taxon>eudicotyledons</taxon>
        <taxon>Gunneridae</taxon>
        <taxon>Pentapetalae</taxon>
        <taxon>rosids</taxon>
        <taxon>fabids</taxon>
        <taxon>Rosales</taxon>
        <taxon>Rosaceae</taxon>
        <taxon>Amygdaloideae</taxon>
        <taxon>Maleae</taxon>
        <taxon>Malus</taxon>
    </lineage>
</organism>
<dbReference type="GO" id="GO:0006952">
    <property type="term" value="P:defense response"/>
    <property type="evidence" value="ECO:0007669"/>
    <property type="project" value="InterPro"/>
</dbReference>
<dbReference type="PROSITE" id="PS50104">
    <property type="entry name" value="TIR"/>
    <property type="match status" value="1"/>
</dbReference>
<comment type="caution">
    <text evidence="3">The sequence shown here is derived from an EMBL/GenBank/DDBJ whole genome shotgun (WGS) entry which is preliminary data.</text>
</comment>
<name>A0A498IAK5_MALDO</name>
<keyword evidence="1" id="KW-0520">NAD</keyword>
<accession>A0A498IAK5</accession>
<dbReference type="Gene3D" id="3.40.50.10140">
    <property type="entry name" value="Toll/interleukin-1 receptor homology (TIR) domain"/>
    <property type="match status" value="1"/>
</dbReference>
<dbReference type="FunFam" id="3.40.50.10140:FF:000007">
    <property type="entry name" value="Disease resistance protein (TIR-NBS-LRR class)"/>
    <property type="match status" value="1"/>
</dbReference>
<keyword evidence="4" id="KW-1185">Reference proteome</keyword>
<evidence type="ECO:0000256" key="1">
    <source>
        <dbReference type="ARBA" id="ARBA00023027"/>
    </source>
</evidence>
<dbReference type="SMART" id="SM00255">
    <property type="entry name" value="TIR"/>
    <property type="match status" value="1"/>
</dbReference>
<dbReference type="SUPFAM" id="SSF52200">
    <property type="entry name" value="Toll/Interleukin receptor TIR domain"/>
    <property type="match status" value="1"/>
</dbReference>
<sequence>MVNNLRMCSDCHSLGKQQEAASYKERNFHSAARAGRFSHHVGSLSGPETNNMACLANEAASSSFSISNPYTYDVFLSFRGEDTRNNFTGHLYNALRQKGITTFIDDGIRRGENISASLLRAIEESTISIIVLSENYAESKWCLDELEKILECKKSKQQMVRSIFYKVDPSNVRNQRGSYGEALAQHERTFKDNIEKVYRWREALSEAASLCGWPFLDGYGTNAIKGIMVKVPEPYNHICLNAKSFSEMKDLKFFVNYDALFSGDFDYLSNESRRLDWPGCSLQSLPSNFHPMKLFALKMPGSCITGLWEGFKAFPNLTNMNFERCKFLEEIPDCTGIPNLKRLNLNYCRGLVEVHPSVGFLDKLVELRVRGCFNLVIFPRRITLKSLEAYAFSRNCGKDGIRKIYESTRHCHKRLTLINWVSHFGIQELYLSYREDLTTLPSSNYELQNLKVLNQVSSGYDYPRYISAYSFEIPATVQLGKLALALCAVFEVLQNENADWRFGAIISVSDAKLIRNYKTTSTYLWI</sequence>
<evidence type="ECO:0000313" key="3">
    <source>
        <dbReference type="EMBL" id="RXH78163.1"/>
    </source>
</evidence>
<evidence type="ECO:0000313" key="4">
    <source>
        <dbReference type="Proteomes" id="UP000290289"/>
    </source>
</evidence>
<feature type="domain" description="TIR" evidence="2">
    <location>
        <begin position="70"/>
        <end position="228"/>
    </location>
</feature>
<dbReference type="AlphaFoldDB" id="A0A498IAK5"/>
<reference evidence="3 4" key="1">
    <citation type="submission" date="2018-10" db="EMBL/GenBank/DDBJ databases">
        <title>A high-quality apple genome assembly.</title>
        <authorList>
            <person name="Hu J."/>
        </authorList>
    </citation>
    <scope>NUCLEOTIDE SEQUENCE [LARGE SCALE GENOMIC DNA]</scope>
    <source>
        <strain evidence="4">cv. HFTH1</strain>
        <tissue evidence="3">Young leaf</tissue>
    </source>
</reference>
<protein>
    <recommendedName>
        <fullName evidence="2">TIR domain-containing protein</fullName>
    </recommendedName>
</protein>
<proteinExistence type="predicted"/>
<dbReference type="PANTHER" id="PTHR11017">
    <property type="entry name" value="LEUCINE-RICH REPEAT-CONTAINING PROTEIN"/>
    <property type="match status" value="1"/>
</dbReference>
<dbReference type="InterPro" id="IPR000157">
    <property type="entry name" value="TIR_dom"/>
</dbReference>
<gene>
    <name evidence="3" type="ORF">DVH24_001681</name>
</gene>
<dbReference type="Gene3D" id="3.80.10.10">
    <property type="entry name" value="Ribonuclease Inhibitor"/>
    <property type="match status" value="1"/>
</dbReference>